<dbReference type="RefSeq" id="WP_055187459.1">
    <property type="nucleotide sequence ID" value="NZ_FPBS01000008.1"/>
</dbReference>
<dbReference type="PROSITE" id="PS51007">
    <property type="entry name" value="CYTC"/>
    <property type="match status" value="1"/>
</dbReference>
<evidence type="ECO:0000259" key="7">
    <source>
        <dbReference type="PROSITE" id="PS51007"/>
    </source>
</evidence>
<evidence type="ECO:0000256" key="3">
    <source>
        <dbReference type="ARBA" id="ARBA00022723"/>
    </source>
</evidence>
<evidence type="ECO:0000313" key="9">
    <source>
        <dbReference type="Proteomes" id="UP000050471"/>
    </source>
</evidence>
<protein>
    <submittedName>
        <fullName evidence="8">Cytochrome C</fullName>
    </submittedName>
</protein>
<dbReference type="GO" id="GO:0020037">
    <property type="term" value="F:heme binding"/>
    <property type="evidence" value="ECO:0007669"/>
    <property type="project" value="InterPro"/>
</dbReference>
<keyword evidence="9" id="KW-1185">Reference proteome</keyword>
<dbReference type="GO" id="GO:0009055">
    <property type="term" value="F:electron transfer activity"/>
    <property type="evidence" value="ECO:0007669"/>
    <property type="project" value="InterPro"/>
</dbReference>
<organism evidence="8 9">
    <name type="scientific">Aliiroseovarius crassostreae</name>
    <dbReference type="NCBI Taxonomy" id="154981"/>
    <lineage>
        <taxon>Bacteria</taxon>
        <taxon>Pseudomonadati</taxon>
        <taxon>Pseudomonadota</taxon>
        <taxon>Alphaproteobacteria</taxon>
        <taxon>Rhodobacterales</taxon>
        <taxon>Paracoccaceae</taxon>
        <taxon>Aliiroseovarius</taxon>
    </lineage>
</organism>
<evidence type="ECO:0000256" key="6">
    <source>
        <dbReference type="PROSITE-ProRule" id="PRU00433"/>
    </source>
</evidence>
<keyword evidence="5 6" id="KW-0408">Iron</keyword>
<gene>
    <name evidence="8" type="ORF">AKJ29_07150</name>
</gene>
<keyword evidence="3 6" id="KW-0479">Metal-binding</keyword>
<dbReference type="PRINTS" id="PR00604">
    <property type="entry name" value="CYTCHRMECIAB"/>
</dbReference>
<dbReference type="GO" id="GO:0046872">
    <property type="term" value="F:metal ion binding"/>
    <property type="evidence" value="ECO:0007669"/>
    <property type="project" value="UniProtKB-KW"/>
</dbReference>
<dbReference type="PANTHER" id="PTHR11961">
    <property type="entry name" value="CYTOCHROME C"/>
    <property type="match status" value="1"/>
</dbReference>
<evidence type="ECO:0000256" key="2">
    <source>
        <dbReference type="ARBA" id="ARBA00022617"/>
    </source>
</evidence>
<proteinExistence type="predicted"/>
<dbReference type="Proteomes" id="UP000050471">
    <property type="component" value="Unassembled WGS sequence"/>
</dbReference>
<keyword evidence="4" id="KW-0249">Electron transport</keyword>
<evidence type="ECO:0000256" key="5">
    <source>
        <dbReference type="ARBA" id="ARBA00023004"/>
    </source>
</evidence>
<dbReference type="InterPro" id="IPR009056">
    <property type="entry name" value="Cyt_c-like_dom"/>
</dbReference>
<dbReference type="OrthoDB" id="9805828at2"/>
<comment type="caution">
    <text evidence="8">The sequence shown here is derived from an EMBL/GenBank/DDBJ whole genome shotgun (WGS) entry which is preliminary data.</text>
</comment>
<feature type="domain" description="Cytochrome c" evidence="7">
    <location>
        <begin position="74"/>
        <end position="174"/>
    </location>
</feature>
<dbReference type="Gene3D" id="1.10.760.10">
    <property type="entry name" value="Cytochrome c-like domain"/>
    <property type="match status" value="1"/>
</dbReference>
<dbReference type="STRING" id="154981.AKJ29_07150"/>
<dbReference type="InterPro" id="IPR036909">
    <property type="entry name" value="Cyt_c-like_dom_sf"/>
</dbReference>
<dbReference type="EMBL" id="LKBA01000001">
    <property type="protein sequence ID" value="KPN64980.1"/>
    <property type="molecule type" value="Genomic_DNA"/>
</dbReference>
<dbReference type="SUPFAM" id="SSF46626">
    <property type="entry name" value="Cytochrome c"/>
    <property type="match status" value="1"/>
</dbReference>
<accession>A0A0P7IYR3</accession>
<evidence type="ECO:0000256" key="1">
    <source>
        <dbReference type="ARBA" id="ARBA00022448"/>
    </source>
</evidence>
<dbReference type="Pfam" id="PF00034">
    <property type="entry name" value="Cytochrom_C"/>
    <property type="match status" value="1"/>
</dbReference>
<evidence type="ECO:0000256" key="4">
    <source>
        <dbReference type="ARBA" id="ARBA00022982"/>
    </source>
</evidence>
<dbReference type="InterPro" id="IPR002327">
    <property type="entry name" value="Cyt_c_1A/1B"/>
</dbReference>
<dbReference type="AlphaFoldDB" id="A0A0P7IYR3"/>
<keyword evidence="1" id="KW-0813">Transport</keyword>
<evidence type="ECO:0000313" key="8">
    <source>
        <dbReference type="EMBL" id="KPN64980.1"/>
    </source>
</evidence>
<reference evidence="8 9" key="1">
    <citation type="submission" date="2015-09" db="EMBL/GenBank/DDBJ databases">
        <title>Draft genome sequence of Aliiroseovarius crassostreae CV919-312TSm, the causative agent of Roseovarius Oyster Disease (formerly Juvenile Oyster Disease).</title>
        <authorList>
            <person name="Kessner L."/>
            <person name="Spinard E."/>
            <person name="Nelson D."/>
        </authorList>
    </citation>
    <scope>NUCLEOTIDE SEQUENCE [LARGE SCALE GENOMIC DNA]</scope>
    <source>
        <strain evidence="8 9">CV919-312</strain>
    </source>
</reference>
<name>A0A0P7IYR3_9RHOB</name>
<keyword evidence="2 6" id="KW-0349">Heme</keyword>
<sequence length="175" mass="18264">MFDTMTLTKAGGALCGALLVFLLGSWAADILFTEGDSRAADSRATTGFVLATGEEAAEEEVVEEVSFDELLASADAEKGAKVWSKCKACHKLTDGANGTGPNLYGLVNRPIASVDGFGYSDALAGLAGSNWTAEELNTWLADPKAYAPGNKMTFKGLKKDTDRANLIAYLGTIGG</sequence>